<comment type="similarity">
    <text evidence="4">Belongs to the class I-like SAM-binding methyltransferase superfamily.</text>
</comment>
<name>A0A6A4HRK3_9AGAR</name>
<organism evidence="5 6">
    <name type="scientific">Gymnopus androsaceus JB14</name>
    <dbReference type="NCBI Taxonomy" id="1447944"/>
    <lineage>
        <taxon>Eukaryota</taxon>
        <taxon>Fungi</taxon>
        <taxon>Dikarya</taxon>
        <taxon>Basidiomycota</taxon>
        <taxon>Agaricomycotina</taxon>
        <taxon>Agaricomycetes</taxon>
        <taxon>Agaricomycetidae</taxon>
        <taxon>Agaricales</taxon>
        <taxon>Marasmiineae</taxon>
        <taxon>Omphalotaceae</taxon>
        <taxon>Gymnopus</taxon>
    </lineage>
</organism>
<dbReference type="Gene3D" id="3.40.50.150">
    <property type="entry name" value="Vaccinia Virus protein VP39"/>
    <property type="match status" value="1"/>
</dbReference>
<protein>
    <recommendedName>
        <fullName evidence="7">Methyltransferase domain-containing protein</fullName>
    </recommendedName>
</protein>
<dbReference type="AlphaFoldDB" id="A0A6A4HRK3"/>
<dbReference type="Proteomes" id="UP000799118">
    <property type="component" value="Unassembled WGS sequence"/>
</dbReference>
<dbReference type="GO" id="GO:0016740">
    <property type="term" value="F:transferase activity"/>
    <property type="evidence" value="ECO:0007669"/>
    <property type="project" value="UniProtKB-KW"/>
</dbReference>
<dbReference type="InterPro" id="IPR051654">
    <property type="entry name" value="Meroterpenoid_MTases"/>
</dbReference>
<dbReference type="EMBL" id="ML769467">
    <property type="protein sequence ID" value="KAE9399597.1"/>
    <property type="molecule type" value="Genomic_DNA"/>
</dbReference>
<gene>
    <name evidence="5" type="ORF">BT96DRAFT_820362</name>
</gene>
<accession>A0A6A4HRK3</accession>
<keyword evidence="6" id="KW-1185">Reference proteome</keyword>
<reference evidence="5" key="1">
    <citation type="journal article" date="2019" name="Environ. Microbiol.">
        <title>Fungal ecological strategies reflected in gene transcription - a case study of two litter decomposers.</title>
        <authorList>
            <person name="Barbi F."/>
            <person name="Kohler A."/>
            <person name="Barry K."/>
            <person name="Baskaran P."/>
            <person name="Daum C."/>
            <person name="Fauchery L."/>
            <person name="Ihrmark K."/>
            <person name="Kuo A."/>
            <person name="LaButti K."/>
            <person name="Lipzen A."/>
            <person name="Morin E."/>
            <person name="Grigoriev I.V."/>
            <person name="Henrissat B."/>
            <person name="Lindahl B."/>
            <person name="Martin F."/>
        </authorList>
    </citation>
    <scope>NUCLEOTIDE SEQUENCE</scope>
    <source>
        <strain evidence="5">JB14</strain>
    </source>
</reference>
<evidence type="ECO:0000256" key="2">
    <source>
        <dbReference type="ARBA" id="ARBA00022679"/>
    </source>
</evidence>
<evidence type="ECO:0000256" key="1">
    <source>
        <dbReference type="ARBA" id="ARBA00005179"/>
    </source>
</evidence>
<dbReference type="OrthoDB" id="2094832at2759"/>
<comment type="pathway">
    <text evidence="1">Secondary metabolite biosynthesis.</text>
</comment>
<evidence type="ECO:0008006" key="7">
    <source>
        <dbReference type="Google" id="ProtNLM"/>
    </source>
</evidence>
<sequence>MTQPNNTWFLPLDEKYYNLDEEEKHFFKKETGIQDDDELKKHIITVQNKAFSICPYPCIRIFEFARLKLGRLPAYEQLLKLGREREGAILIDLGCCFGNDIRKAIQDGYPVQSTLATDLHRGLWDLGHEMFKSTPQSLPTPFIEGDIMSPDFLSPVPPFTKDAPPTRTIPSLDTITSLNDLRGHVSAVYTGAFFHLFSEMQQEQIAHALASLLSPEPGSMLLGVHGGKSTKGMWSPTGYEYKMFCHSPDSWKELWERIFGKANVEIKAQLRREIGGDIFFDMYPGNKDPYHVMEWSVTRL</sequence>
<keyword evidence="2" id="KW-0808">Transferase</keyword>
<evidence type="ECO:0000256" key="3">
    <source>
        <dbReference type="ARBA" id="ARBA00022691"/>
    </source>
</evidence>
<evidence type="ECO:0000313" key="5">
    <source>
        <dbReference type="EMBL" id="KAE9399597.1"/>
    </source>
</evidence>
<proteinExistence type="inferred from homology"/>
<dbReference type="InterPro" id="IPR029063">
    <property type="entry name" value="SAM-dependent_MTases_sf"/>
</dbReference>
<dbReference type="PANTHER" id="PTHR35897:SF1">
    <property type="entry name" value="METHYLTRANSFERASE AUSD"/>
    <property type="match status" value="1"/>
</dbReference>
<dbReference type="SUPFAM" id="SSF53335">
    <property type="entry name" value="S-adenosyl-L-methionine-dependent methyltransferases"/>
    <property type="match status" value="1"/>
</dbReference>
<keyword evidence="3" id="KW-0949">S-adenosyl-L-methionine</keyword>
<evidence type="ECO:0000256" key="4">
    <source>
        <dbReference type="ARBA" id="ARBA00038314"/>
    </source>
</evidence>
<evidence type="ECO:0000313" key="6">
    <source>
        <dbReference type="Proteomes" id="UP000799118"/>
    </source>
</evidence>
<dbReference type="PANTHER" id="PTHR35897">
    <property type="entry name" value="METHYLTRANSFERASE AUSD"/>
    <property type="match status" value="1"/>
</dbReference>